<keyword evidence="4" id="KW-0699">rRNA-binding</keyword>
<dbReference type="Pfam" id="PF00679">
    <property type="entry name" value="EFG_C"/>
    <property type="match status" value="1"/>
</dbReference>
<feature type="binding site" evidence="4">
    <location>
        <begin position="18"/>
        <end position="23"/>
    </location>
    <ligand>
        <name>GTP</name>
        <dbReference type="ChEBI" id="CHEBI:37565"/>
    </ligand>
</feature>
<keyword evidence="4" id="KW-0694">RNA-binding</keyword>
<keyword evidence="2 4" id="KW-0342">GTP-binding</keyword>
<evidence type="ECO:0000256" key="4">
    <source>
        <dbReference type="HAMAP-Rule" id="MF_00849"/>
    </source>
</evidence>
<dbReference type="Gene3D" id="2.40.50.250">
    <property type="entry name" value="bipa protein"/>
    <property type="match status" value="1"/>
</dbReference>
<dbReference type="PROSITE" id="PS00301">
    <property type="entry name" value="G_TR_1"/>
    <property type="match status" value="1"/>
</dbReference>
<dbReference type="Proteomes" id="UP000770161">
    <property type="component" value="Unassembled WGS sequence"/>
</dbReference>
<dbReference type="EMBL" id="CP118848">
    <property type="protein sequence ID" value="WHI61070.1"/>
    <property type="molecule type" value="Genomic_DNA"/>
</dbReference>
<dbReference type="RefSeq" id="WP_064204104.1">
    <property type="nucleotide sequence ID" value="NZ_CABIVY010000035.1"/>
</dbReference>
<dbReference type="InterPro" id="IPR042116">
    <property type="entry name" value="TypA/BipA_C"/>
</dbReference>
<dbReference type="Gene3D" id="2.40.30.10">
    <property type="entry name" value="Translation factors"/>
    <property type="match status" value="1"/>
</dbReference>
<evidence type="ECO:0000313" key="8">
    <source>
        <dbReference type="Proteomes" id="UP000770161"/>
    </source>
</evidence>
<dbReference type="InterPro" id="IPR000640">
    <property type="entry name" value="EFG_V-like"/>
</dbReference>
<dbReference type="PRINTS" id="PR00315">
    <property type="entry name" value="ELONGATNFCT"/>
</dbReference>
<evidence type="ECO:0000313" key="6">
    <source>
        <dbReference type="EMBL" id="MBU6112397.1"/>
    </source>
</evidence>
<dbReference type="Pfam" id="PF21018">
    <property type="entry name" value="BipA_C"/>
    <property type="match status" value="1"/>
</dbReference>
<dbReference type="FunFam" id="2.40.50.250:FF:000001">
    <property type="entry name" value="GTP-binding protein TypA"/>
    <property type="match status" value="1"/>
</dbReference>
<dbReference type="SUPFAM" id="SSF50447">
    <property type="entry name" value="Translation proteins"/>
    <property type="match status" value="1"/>
</dbReference>
<dbReference type="Pfam" id="PF00009">
    <property type="entry name" value="GTP_EFTU"/>
    <property type="match status" value="1"/>
</dbReference>
<dbReference type="FunFam" id="2.40.30.10:FF:000016">
    <property type="entry name" value="GTP-binding protein TypA"/>
    <property type="match status" value="1"/>
</dbReference>
<sequence>MTNLRENVRNIAIIAHVDHGKTTLVDELLKQSGIFRENEHIAERAMDSNDIEKERGITILAKNTGIEYKDHRINILDTPGHADFGGEVERIMKMVDGVVLVVDAYEGTMPQTRFVLKKALEQNLKPVVVVNKIDKPSARPEQVVDEVLDLFIELDANDDQLEFPVVYASAISGTASLDADHQDENMQCLYETILDYVPAPIDNRDEPLQFQVALLDYNDYVGRIGVGRVFRGTIKVGQQVSLVKLDGTIKHFRVSKIFGFFGLNRVEIDEAYAGDLIALSGMEDINVGETVTPQDNVEALPVLRIDEPTLEMTFSVNNSPFAGKEGTYVTARKIEERLETQLETDVSLRVTPTDSPDAWVVAGRGELHLSILIENMRREGFELQVSKPQVIIKEVDGVKCEPYERVQIDTPDEYTGSVIESLGSRKGEMLDMQSNENGQTKLIFLVPARGLIGYTTEFMSMTRGYGIINHTFDSYRPNIKGRIGGRRNGVLVSIDKGTASTYAILNLEDRGVNFMEPGTEVYEGMIVGENNRENDLSVNITKVKAANNIRSATKEQTTTMKKPRILTLEEALEYLNDDELVEITPESIRLRKKILDKAERERAQKRQKMAEQEEE</sequence>
<dbReference type="EMBL" id="JAHLZN010000001">
    <property type="protein sequence ID" value="MBU6112397.1"/>
    <property type="molecule type" value="Genomic_DNA"/>
</dbReference>
<dbReference type="InterPro" id="IPR035651">
    <property type="entry name" value="BipA_V"/>
</dbReference>
<dbReference type="InterPro" id="IPR009000">
    <property type="entry name" value="Transl_B-barrel_sf"/>
</dbReference>
<proteinExistence type="inferred from homology"/>
<dbReference type="PANTHER" id="PTHR42908">
    <property type="entry name" value="TRANSLATION ELONGATION FACTOR-RELATED"/>
    <property type="match status" value="1"/>
</dbReference>
<comment type="subcellular location">
    <subcellularLocation>
        <location evidence="4">Cytoplasm</location>
    </subcellularLocation>
    <text evidence="4">Binds to ribosomes.</text>
</comment>
<dbReference type="Gene3D" id="3.30.70.870">
    <property type="entry name" value="Elongation Factor G (Translational Gtpase), domain 3"/>
    <property type="match status" value="1"/>
</dbReference>
<keyword evidence="4" id="KW-0378">Hydrolase</keyword>
<dbReference type="Pfam" id="PF03144">
    <property type="entry name" value="GTP_EFTU_D2"/>
    <property type="match status" value="1"/>
</dbReference>
<organism evidence="7 9">
    <name type="scientific">Mammaliicoccus lentus</name>
    <name type="common">Staphylococcus lentus</name>
    <dbReference type="NCBI Taxonomy" id="42858"/>
    <lineage>
        <taxon>Bacteria</taxon>
        <taxon>Bacillati</taxon>
        <taxon>Bacillota</taxon>
        <taxon>Bacilli</taxon>
        <taxon>Bacillales</taxon>
        <taxon>Staphylococcaceae</taxon>
        <taxon>Mammaliicoccus</taxon>
    </lineage>
</organism>
<feature type="domain" description="Tr-type G" evidence="5">
    <location>
        <begin position="6"/>
        <end position="201"/>
    </location>
</feature>
<comment type="similarity">
    <text evidence="4">Belongs to the TRAFAC class translation factor GTPase superfamily. Classic translation factor GTPase family. BipA subfamily.</text>
</comment>
<gene>
    <name evidence="7" type="primary">typA</name>
    <name evidence="4" type="synonym">bipA</name>
    <name evidence="6" type="ORF">KQ656_00420</name>
    <name evidence="7" type="ORF">PYH69_05410</name>
</gene>
<dbReference type="InterPro" id="IPR047043">
    <property type="entry name" value="BipA_III"/>
</dbReference>
<evidence type="ECO:0000313" key="9">
    <source>
        <dbReference type="Proteomes" id="UP001223261"/>
    </source>
</evidence>
<dbReference type="GO" id="GO:0010467">
    <property type="term" value="P:gene expression"/>
    <property type="evidence" value="ECO:0007669"/>
    <property type="project" value="UniProtKB-ARBA"/>
</dbReference>
<name>A0AAP1WLY9_MAMLE</name>
<dbReference type="InterPro" id="IPR047041">
    <property type="entry name" value="BipA_GTP-bd_dom"/>
</dbReference>
<dbReference type="InterPro" id="IPR005225">
    <property type="entry name" value="Small_GTP-bd"/>
</dbReference>
<dbReference type="InterPro" id="IPR006298">
    <property type="entry name" value="BipA"/>
</dbReference>
<dbReference type="GO" id="GO:0003924">
    <property type="term" value="F:GTPase activity"/>
    <property type="evidence" value="ECO:0007669"/>
    <property type="project" value="UniProtKB-UniRule"/>
</dbReference>
<dbReference type="Gene3D" id="3.40.50.300">
    <property type="entry name" value="P-loop containing nucleotide triphosphate hydrolases"/>
    <property type="match status" value="1"/>
</dbReference>
<evidence type="ECO:0000259" key="5">
    <source>
        <dbReference type="PROSITE" id="PS51722"/>
    </source>
</evidence>
<dbReference type="FunFam" id="3.30.70.240:FF:000002">
    <property type="entry name" value="GTP-binding protein TypA"/>
    <property type="match status" value="1"/>
</dbReference>
<reference evidence="7" key="2">
    <citation type="journal article" date="2023" name="Antibiotics">
        <title>Prevalence and Molecular Characterization of Methicillin-Resistant Staphylococci (MRS) and Mammaliicocci (MRM) in Dromedary Camels from Algeria: First Detection of SCCmec-mecC Hybrid in Methicillin-Resistant Mammaliicoccus lentus.</title>
        <authorList>
            <person name="Belhout C."/>
            <person name="Boyen F."/>
            <person name="Vereecke N."/>
            <person name="Theuns S."/>
            <person name="Taibi N."/>
            <person name="Stegger M."/>
            <person name="de la Fe-Rodriguez P.Y."/>
            <person name="Bouayad L."/>
            <person name="Elgroud R."/>
            <person name="Butaye P."/>
        </authorList>
    </citation>
    <scope>NUCLEOTIDE SEQUENCE</scope>
    <source>
        <strain evidence="7">7048</strain>
    </source>
</reference>
<comment type="function">
    <text evidence="4">A 50S ribosomal subunit assembly protein with GTPase activity, required for 50S subunit assembly at low temperatures, may also play a role in translation. Binds GTP and analogs. Binds the 70S ribosome between the 30S and 50S subunits, in a similar position as ribosome-bound EF-G; it contacts a number of ribosomal proteins, both rRNAs and the A-site tRNA.</text>
</comment>
<accession>A0AAP1WLY9</accession>
<comment type="catalytic activity">
    <reaction evidence="3 4">
        <text>GTP + H2O = GDP + phosphate + H(+)</text>
        <dbReference type="Rhea" id="RHEA:19669"/>
        <dbReference type="ChEBI" id="CHEBI:15377"/>
        <dbReference type="ChEBI" id="CHEBI:15378"/>
        <dbReference type="ChEBI" id="CHEBI:37565"/>
        <dbReference type="ChEBI" id="CHEBI:43474"/>
        <dbReference type="ChEBI" id="CHEBI:58189"/>
    </reaction>
</comment>
<evidence type="ECO:0000256" key="3">
    <source>
        <dbReference type="ARBA" id="ARBA00048548"/>
    </source>
</evidence>
<dbReference type="SUPFAM" id="SSF54980">
    <property type="entry name" value="EF-G C-terminal domain-like"/>
    <property type="match status" value="2"/>
</dbReference>
<dbReference type="NCBIfam" id="TIGR01394">
    <property type="entry name" value="TypA_BipA"/>
    <property type="match status" value="1"/>
</dbReference>
<dbReference type="GO" id="GO:0005829">
    <property type="term" value="C:cytosol"/>
    <property type="evidence" value="ECO:0007669"/>
    <property type="project" value="TreeGrafter"/>
</dbReference>
<dbReference type="InterPro" id="IPR035647">
    <property type="entry name" value="EFG_III/V"/>
</dbReference>
<dbReference type="FunFam" id="3.40.50.300:FF:000055">
    <property type="entry name" value="GTP-binding protein TypA"/>
    <property type="match status" value="1"/>
</dbReference>
<dbReference type="GO" id="GO:0009409">
    <property type="term" value="P:response to cold"/>
    <property type="evidence" value="ECO:0007669"/>
    <property type="project" value="UniProtKB-ARBA"/>
</dbReference>
<dbReference type="InterPro" id="IPR047042">
    <property type="entry name" value="BipA_II"/>
</dbReference>
<dbReference type="InterPro" id="IPR000795">
    <property type="entry name" value="T_Tr_GTP-bd_dom"/>
</dbReference>
<dbReference type="InterPro" id="IPR048876">
    <property type="entry name" value="BipA_C"/>
</dbReference>
<comment type="subunit">
    <text evidence="4">Monomer.</text>
</comment>
<keyword evidence="1 4" id="KW-0547">Nucleotide-binding</keyword>
<evidence type="ECO:0000313" key="7">
    <source>
        <dbReference type="EMBL" id="WHI61070.1"/>
    </source>
</evidence>
<feature type="binding site" evidence="4">
    <location>
        <begin position="131"/>
        <end position="134"/>
    </location>
    <ligand>
        <name>GTP</name>
        <dbReference type="ChEBI" id="CHEBI:37565"/>
    </ligand>
</feature>
<dbReference type="CDD" id="cd03710">
    <property type="entry name" value="BipA_TypA_C"/>
    <property type="match status" value="1"/>
</dbReference>
<protein>
    <recommendedName>
        <fullName evidence="4">Large ribosomal subunit assembly factor BipA</fullName>
        <ecNumber evidence="4">3.6.5.-</ecNumber>
    </recommendedName>
    <alternativeName>
        <fullName evidence="4">GTP-binding protein BipA</fullName>
    </alternativeName>
</protein>
<dbReference type="Gene3D" id="3.30.70.240">
    <property type="match status" value="1"/>
</dbReference>
<reference evidence="6 8" key="1">
    <citation type="submission" date="2021-06" db="EMBL/GenBank/DDBJ databases">
        <title>Staphylococcus lentus K169 genome sequencing.</title>
        <authorList>
            <person name="Sundareshan S."/>
            <person name="Akhila D.S."/>
            <person name="Prachi D."/>
            <person name="Sivakumar R."/>
            <person name="Rajendhran J."/>
            <person name="Isloor S."/>
            <person name="Hegde N.R."/>
        </authorList>
    </citation>
    <scope>NUCLEOTIDE SEQUENCE [LARGE SCALE GENOMIC DNA]</scope>
    <source>
        <strain evidence="6 8">K169</strain>
    </source>
</reference>
<dbReference type="AlphaFoldDB" id="A0AAP1WLY9"/>
<dbReference type="Proteomes" id="UP001223261">
    <property type="component" value="Chromosome"/>
</dbReference>
<dbReference type="HAMAP" id="MF_00849">
    <property type="entry name" value="BipA"/>
    <property type="match status" value="1"/>
</dbReference>
<dbReference type="PANTHER" id="PTHR42908:SF8">
    <property type="entry name" value="TR-TYPE G DOMAIN-CONTAINING PROTEIN"/>
    <property type="match status" value="1"/>
</dbReference>
<evidence type="ECO:0000256" key="2">
    <source>
        <dbReference type="ARBA" id="ARBA00023134"/>
    </source>
</evidence>
<dbReference type="SUPFAM" id="SSF52540">
    <property type="entry name" value="P-loop containing nucleoside triphosphate hydrolases"/>
    <property type="match status" value="1"/>
</dbReference>
<dbReference type="CDD" id="cd01891">
    <property type="entry name" value="TypA_BipA"/>
    <property type="match status" value="1"/>
</dbReference>
<dbReference type="CDD" id="cd16263">
    <property type="entry name" value="BipA_III"/>
    <property type="match status" value="1"/>
</dbReference>
<dbReference type="PROSITE" id="PS51722">
    <property type="entry name" value="G_TR_2"/>
    <property type="match status" value="1"/>
</dbReference>
<dbReference type="InterPro" id="IPR031157">
    <property type="entry name" value="G_TR_CS"/>
</dbReference>
<dbReference type="GO" id="GO:0000049">
    <property type="term" value="F:tRNA binding"/>
    <property type="evidence" value="ECO:0007669"/>
    <property type="project" value="UniProtKB-KW"/>
</dbReference>
<dbReference type="GO" id="GO:0019843">
    <property type="term" value="F:rRNA binding"/>
    <property type="evidence" value="ECO:0007669"/>
    <property type="project" value="UniProtKB-KW"/>
</dbReference>
<keyword evidence="8" id="KW-1185">Reference proteome</keyword>
<dbReference type="GO" id="GO:0000027">
    <property type="term" value="P:ribosomal large subunit assembly"/>
    <property type="evidence" value="ECO:0007669"/>
    <property type="project" value="UniProtKB-UniRule"/>
</dbReference>
<dbReference type="CDD" id="cd03691">
    <property type="entry name" value="BipA_TypA_II"/>
    <property type="match status" value="1"/>
</dbReference>
<dbReference type="InterPro" id="IPR027417">
    <property type="entry name" value="P-loop_NTPase"/>
</dbReference>
<dbReference type="GO" id="GO:0043022">
    <property type="term" value="F:ribosome binding"/>
    <property type="evidence" value="ECO:0007669"/>
    <property type="project" value="UniProtKB-UniRule"/>
</dbReference>
<dbReference type="SMART" id="SM00838">
    <property type="entry name" value="EFG_C"/>
    <property type="match status" value="1"/>
</dbReference>
<dbReference type="FunFam" id="3.30.70.870:FF:000003">
    <property type="entry name" value="GTP-binding protein TypA"/>
    <property type="match status" value="1"/>
</dbReference>
<keyword evidence="4" id="KW-0820">tRNA-binding</keyword>
<keyword evidence="4" id="KW-0690">Ribosome biogenesis</keyword>
<dbReference type="EC" id="3.6.5.-" evidence="4"/>
<dbReference type="InterPro" id="IPR004161">
    <property type="entry name" value="EFTu-like_2"/>
</dbReference>
<dbReference type="GO" id="GO:0005525">
    <property type="term" value="F:GTP binding"/>
    <property type="evidence" value="ECO:0007669"/>
    <property type="project" value="UniProtKB-UniRule"/>
</dbReference>
<dbReference type="NCBIfam" id="TIGR00231">
    <property type="entry name" value="small_GTP"/>
    <property type="match status" value="1"/>
</dbReference>
<keyword evidence="4" id="KW-0963">Cytoplasm</keyword>
<dbReference type="GO" id="GO:1990904">
    <property type="term" value="C:ribonucleoprotein complex"/>
    <property type="evidence" value="ECO:0007669"/>
    <property type="project" value="TreeGrafter"/>
</dbReference>
<dbReference type="GeneID" id="99677107"/>
<evidence type="ECO:0000256" key="1">
    <source>
        <dbReference type="ARBA" id="ARBA00022741"/>
    </source>
</evidence>